<feature type="signal peptide" evidence="4">
    <location>
        <begin position="1"/>
        <end position="25"/>
    </location>
</feature>
<feature type="compositionally biased region" description="Gly residues" evidence="5">
    <location>
        <begin position="294"/>
        <end position="311"/>
    </location>
</feature>
<dbReference type="GO" id="GO:0009279">
    <property type="term" value="C:cell outer membrane"/>
    <property type="evidence" value="ECO:0007669"/>
    <property type="project" value="UniProtKB-SubCell"/>
</dbReference>
<evidence type="ECO:0000313" key="8">
    <source>
        <dbReference type="Proteomes" id="UP000240996"/>
    </source>
</evidence>
<keyword evidence="8" id="KW-1185">Reference proteome</keyword>
<comment type="caution">
    <text evidence="7">The sequence shown here is derived from an EMBL/GenBank/DDBJ whole genome shotgun (WGS) entry which is preliminary data.</text>
</comment>
<proteinExistence type="inferred from homology"/>
<dbReference type="NCBIfam" id="TIGR03302">
    <property type="entry name" value="OM_YfiO"/>
    <property type="match status" value="1"/>
</dbReference>
<feature type="compositionally biased region" description="Low complexity" evidence="5">
    <location>
        <begin position="282"/>
        <end position="293"/>
    </location>
</feature>
<feature type="region of interest" description="Disordered" evidence="5">
    <location>
        <begin position="282"/>
        <end position="322"/>
    </location>
</feature>
<dbReference type="GO" id="GO:0043165">
    <property type="term" value="P:Gram-negative-bacterium-type cell outer membrane assembly"/>
    <property type="evidence" value="ECO:0007669"/>
    <property type="project" value="UniProtKB-UniRule"/>
</dbReference>
<evidence type="ECO:0000259" key="6">
    <source>
        <dbReference type="Pfam" id="PF13525"/>
    </source>
</evidence>
<reference evidence="7 8" key="1">
    <citation type="submission" date="2018-04" db="EMBL/GenBank/DDBJ databases">
        <title>Genomic Encyclopedia of Type Strains, Phase III (KMG-III): the genomes of soil and plant-associated and newly described type strains.</title>
        <authorList>
            <person name="Whitman W."/>
        </authorList>
    </citation>
    <scope>NUCLEOTIDE SEQUENCE [LARGE SCALE GENOMIC DNA]</scope>
    <source>
        <strain evidence="7 8">NW12</strain>
    </source>
</reference>
<protein>
    <recommendedName>
        <fullName evidence="4">Outer membrane protein assembly factor BamD</fullName>
    </recommendedName>
</protein>
<evidence type="ECO:0000256" key="2">
    <source>
        <dbReference type="ARBA" id="ARBA00023136"/>
    </source>
</evidence>
<feature type="chain" id="PRO_5015792892" description="Outer membrane protein assembly factor BamD" evidence="4">
    <location>
        <begin position="26"/>
        <end position="322"/>
    </location>
</feature>
<dbReference type="InterPro" id="IPR017689">
    <property type="entry name" value="BamD"/>
</dbReference>
<gene>
    <name evidence="4" type="primary">bamD</name>
    <name evidence="7" type="ORF">C8J24_0727</name>
</gene>
<dbReference type="Pfam" id="PF13525">
    <property type="entry name" value="YfiO"/>
    <property type="match status" value="1"/>
</dbReference>
<dbReference type="HAMAP" id="MF_00922">
    <property type="entry name" value="OM_assembly_BamD"/>
    <property type="match status" value="1"/>
</dbReference>
<evidence type="ECO:0000256" key="1">
    <source>
        <dbReference type="ARBA" id="ARBA00022729"/>
    </source>
</evidence>
<comment type="function">
    <text evidence="4">Part of the outer membrane protein assembly complex, which is involved in assembly and insertion of beta-barrel proteins into the outer membrane.</text>
</comment>
<dbReference type="GO" id="GO:0051205">
    <property type="term" value="P:protein insertion into membrane"/>
    <property type="evidence" value="ECO:0007669"/>
    <property type="project" value="UniProtKB-UniRule"/>
</dbReference>
<name>A0A2T4YU41_9SPHN</name>
<dbReference type="AlphaFoldDB" id="A0A2T4YU41"/>
<keyword evidence="3 4" id="KW-0998">Cell outer membrane</keyword>
<evidence type="ECO:0000313" key="7">
    <source>
        <dbReference type="EMBL" id="PTM47332.1"/>
    </source>
</evidence>
<dbReference type="Proteomes" id="UP000240996">
    <property type="component" value="Unassembled WGS sequence"/>
</dbReference>
<keyword evidence="2 4" id="KW-0472">Membrane</keyword>
<accession>A0A2T4YU41</accession>
<organism evidence="7 8">
    <name type="scientific">Sphingomonas aerolata</name>
    <dbReference type="NCBI Taxonomy" id="185951"/>
    <lineage>
        <taxon>Bacteria</taxon>
        <taxon>Pseudomonadati</taxon>
        <taxon>Pseudomonadota</taxon>
        <taxon>Alphaproteobacteria</taxon>
        <taxon>Sphingomonadales</taxon>
        <taxon>Sphingomonadaceae</taxon>
        <taxon>Sphingomonas</taxon>
    </lineage>
</organism>
<comment type="subunit">
    <text evidence="4">Part of the Bam complex.</text>
</comment>
<dbReference type="InterPro" id="IPR039565">
    <property type="entry name" value="BamD-like"/>
</dbReference>
<dbReference type="InterPro" id="IPR011990">
    <property type="entry name" value="TPR-like_helical_dom_sf"/>
</dbReference>
<dbReference type="RefSeq" id="WP_056407265.1">
    <property type="nucleotide sequence ID" value="NZ_CP098762.1"/>
</dbReference>
<keyword evidence="1 4" id="KW-0732">Signal</keyword>
<dbReference type="SUPFAM" id="SSF48452">
    <property type="entry name" value="TPR-like"/>
    <property type="match status" value="1"/>
</dbReference>
<evidence type="ECO:0000256" key="3">
    <source>
        <dbReference type="ARBA" id="ARBA00023237"/>
    </source>
</evidence>
<comment type="similarity">
    <text evidence="4">Belongs to the BamD family.</text>
</comment>
<dbReference type="Gene3D" id="1.25.40.10">
    <property type="entry name" value="Tetratricopeptide repeat domain"/>
    <property type="match status" value="1"/>
</dbReference>
<evidence type="ECO:0000256" key="5">
    <source>
        <dbReference type="SAM" id="MobiDB-lite"/>
    </source>
</evidence>
<dbReference type="GeneID" id="93688596"/>
<sequence precursor="true">MRIPQSRALSIALLAAIALPMAGCASSRTSTDIPYVARDVGTLYSLAKKRLDQGRYKESAQLFDEVERQHPYSIWARRAQIMSAFSYYLDTDYTKSIQSAQRFIAVHPGNRDAPYAYYLIALGYYEQITDVTRDQKITRQALDALGELTRRYPNTRYASDARLKIDLVNDHLGGKEMEIGRFYETRGQWLAANGRFRTVIDQYQQTTHTPEALMRLTETYLALGVPIEAEKAAAVLGRNYPGTPWYQRAYKLMQEHPVKPLAPIATGAQIVPAGTPGALPAAGLGETPAIPGSPGNGGSGSAAAGGSGPVGPAGTTRTTPGN</sequence>
<evidence type="ECO:0000256" key="4">
    <source>
        <dbReference type="HAMAP-Rule" id="MF_00922"/>
    </source>
</evidence>
<comment type="subcellular location">
    <subcellularLocation>
        <location evidence="4">Cell outer membrane</location>
    </subcellularLocation>
</comment>
<dbReference type="CDD" id="cd15830">
    <property type="entry name" value="BamD"/>
    <property type="match status" value="1"/>
</dbReference>
<feature type="domain" description="Outer membrane lipoprotein BamD-like" evidence="6">
    <location>
        <begin position="42"/>
        <end position="232"/>
    </location>
</feature>
<dbReference type="EMBL" id="PZZN01000001">
    <property type="protein sequence ID" value="PTM47332.1"/>
    <property type="molecule type" value="Genomic_DNA"/>
</dbReference>